<dbReference type="AlphaFoldDB" id="A0A4P1KBJ1"/>
<dbReference type="InterPro" id="IPR025382">
    <property type="entry name" value="Cap4-like_endonuclease_dom"/>
</dbReference>
<evidence type="ECO:0000256" key="1">
    <source>
        <dbReference type="SAM" id="MobiDB-lite"/>
    </source>
</evidence>
<dbReference type="RefSeq" id="WP_138141826.1">
    <property type="nucleotide sequence ID" value="NZ_LR588407.1"/>
</dbReference>
<gene>
    <name evidence="3" type="ORF">NCTC9239_02548</name>
</gene>
<evidence type="ECO:0000313" key="4">
    <source>
        <dbReference type="Proteomes" id="UP000309952"/>
    </source>
</evidence>
<protein>
    <recommendedName>
        <fullName evidence="2">CD-NTase associated protein 4-like DNA endonuclease domain-containing protein</fullName>
    </recommendedName>
</protein>
<name>A0A4P1KBJ1_9CAUL</name>
<organism evidence="3 4">
    <name type="scientific">Brevundimonas vancanneytii</name>
    <dbReference type="NCBI Taxonomy" id="1325724"/>
    <lineage>
        <taxon>Bacteria</taxon>
        <taxon>Pseudomonadati</taxon>
        <taxon>Pseudomonadota</taxon>
        <taxon>Alphaproteobacteria</taxon>
        <taxon>Caulobacterales</taxon>
        <taxon>Caulobacteraceae</taxon>
        <taxon>Brevundimonas</taxon>
    </lineage>
</organism>
<dbReference type="GO" id="GO:0004518">
    <property type="term" value="F:nuclease activity"/>
    <property type="evidence" value="ECO:0007669"/>
    <property type="project" value="InterPro"/>
</dbReference>
<feature type="compositionally biased region" description="Basic and acidic residues" evidence="1">
    <location>
        <begin position="21"/>
        <end position="30"/>
    </location>
</feature>
<dbReference type="KEGG" id="bvy:NCTC9239_02548"/>
<sequence>MTGSSDNAGGLLPELRINQVRSRDPGDESERNFRYQHQYGVVLLAAVRRGSLDYLRVYCEHHEDLLCETSDGMFDGWQIKTATPENGPWTLTHDALVRSIGRFVDLLSTYRSQIRRFVFVSNAEVDKVGDDVKDQKRRGRCPTLMLEHIRACVTLADLKTPFLEAFDVLAGTLGADRQTLFDVLQRLEIIKGPSRSEFDASLAHEHLGGLAECKALNASQLSDLRDDLVARLHRAASLHVTDPVRHIRSVFAQDIEDPVIVAKRITCADVVFAPPATPLKQPQYQGSPTLLRGGPQRAGVLEQKLEAGGLQYAISYMTAKERAAEYALLEEQARDPANAEQNLLQVEEAVHGECIEAYFSAEKPDETFGVAMFSDVNARLRRLETDRRTLLGSQPYEVLVGVAAMLTRACRVWWSKRFPVREEQP</sequence>
<feature type="domain" description="CD-NTase associated protein 4-like DNA endonuclease" evidence="2">
    <location>
        <begin position="24"/>
        <end position="137"/>
    </location>
</feature>
<evidence type="ECO:0000313" key="3">
    <source>
        <dbReference type="EMBL" id="VTO17787.1"/>
    </source>
</evidence>
<proteinExistence type="predicted"/>
<accession>A0A4P1KBJ1</accession>
<evidence type="ECO:0000259" key="2">
    <source>
        <dbReference type="Pfam" id="PF14130"/>
    </source>
</evidence>
<keyword evidence="4" id="KW-1185">Reference proteome</keyword>
<dbReference type="EMBL" id="LR588407">
    <property type="protein sequence ID" value="VTO17787.1"/>
    <property type="molecule type" value="Genomic_DNA"/>
</dbReference>
<dbReference type="Proteomes" id="UP000309952">
    <property type="component" value="Chromosome"/>
</dbReference>
<feature type="region of interest" description="Disordered" evidence="1">
    <location>
        <begin position="1"/>
        <end position="30"/>
    </location>
</feature>
<reference evidence="3 4" key="1">
    <citation type="submission" date="2019-04" db="EMBL/GenBank/DDBJ databases">
        <authorList>
            <consortium name="Pathogen Informatics"/>
        </authorList>
    </citation>
    <scope>NUCLEOTIDE SEQUENCE [LARGE SCALE GENOMIC DNA]</scope>
    <source>
        <strain evidence="3 4">NCTC9239</strain>
    </source>
</reference>
<dbReference type="Pfam" id="PF14130">
    <property type="entry name" value="Cap4_nuclease"/>
    <property type="match status" value="1"/>
</dbReference>